<feature type="domain" description="Ice-binding protein C-terminal" evidence="2">
    <location>
        <begin position="214"/>
        <end position="237"/>
    </location>
</feature>
<comment type="caution">
    <text evidence="3">The sequence shown here is derived from an EMBL/GenBank/DDBJ whole genome shotgun (WGS) entry which is preliminary data.</text>
</comment>
<feature type="chain" id="PRO_5023887728" evidence="1">
    <location>
        <begin position="28"/>
        <end position="238"/>
    </location>
</feature>
<name>A0A5J5LWE6_MICAE</name>
<feature type="signal peptide" evidence="1">
    <location>
        <begin position="1"/>
        <end position="27"/>
    </location>
</feature>
<keyword evidence="1" id="KW-0732">Signal</keyword>
<dbReference type="RefSeq" id="WP_150977510.1">
    <property type="nucleotide sequence ID" value="NZ_SRLN01000012.1"/>
</dbReference>
<accession>A0A5J5LWE6</accession>
<dbReference type="NCBIfam" id="TIGR02595">
    <property type="entry name" value="PEP_CTERM"/>
    <property type="match status" value="1"/>
</dbReference>
<dbReference type="Proteomes" id="UP000325636">
    <property type="component" value="Unassembled WGS sequence"/>
</dbReference>
<dbReference type="SUPFAM" id="SSF49785">
    <property type="entry name" value="Galactose-binding domain-like"/>
    <property type="match status" value="1"/>
</dbReference>
<dbReference type="Pfam" id="PF07589">
    <property type="entry name" value="PEP-CTERM"/>
    <property type="match status" value="1"/>
</dbReference>
<dbReference type="Gene3D" id="2.60.120.260">
    <property type="entry name" value="Galactose-binding domain-like"/>
    <property type="match status" value="1"/>
</dbReference>
<reference evidence="4" key="1">
    <citation type="submission" date="2019-04" db="EMBL/GenBank/DDBJ databases">
        <title>Microviridin 1777: A Toxic Chymotrypsin Inhibitor Discovered by a Metabologenomic Approach.</title>
        <authorList>
            <person name="Sieber S."/>
            <person name="Grendelmeier S.M."/>
            <person name="Harris L.A."/>
            <person name="Mitchell D.A."/>
            <person name="Gademann K."/>
        </authorList>
    </citation>
    <scope>NUCLEOTIDE SEQUENCE [LARGE SCALE GENOMIC DNA]</scope>
    <source>
        <strain evidence="4">EAWAG127a</strain>
    </source>
</reference>
<protein>
    <submittedName>
        <fullName evidence="3">PEP-CTERM sorting domain-containing protein</fullName>
    </submittedName>
</protein>
<dbReference type="InterPro" id="IPR013424">
    <property type="entry name" value="Ice-binding_C"/>
</dbReference>
<dbReference type="AlphaFoldDB" id="A0A5J5LWE6"/>
<dbReference type="InterPro" id="IPR008979">
    <property type="entry name" value="Galactose-bd-like_sf"/>
</dbReference>
<sequence>MKPTITPLVLSSATFGLMLGIAQNAQAALIPAISVTTSLAVDPSIPWNINNTVNGQGLPSNTPSLTGNHLASNFTGTAWRSAELPVPSGSTIPGDITFTLGGTYSVSGFTFWNFGGSSFNLASQGIRDVTVEFRNGSGAWLPVPGAPTTFAFGQFDPSGVGTTLPDQLPQAFTFAPVTATQIRFVNLSTFTNAALVGSNNQLGFNEVQFDGTPQVPEPSSLLALLAVGLGGVSLRKRI</sequence>
<evidence type="ECO:0000256" key="1">
    <source>
        <dbReference type="SAM" id="SignalP"/>
    </source>
</evidence>
<evidence type="ECO:0000313" key="4">
    <source>
        <dbReference type="Proteomes" id="UP000325636"/>
    </source>
</evidence>
<dbReference type="EMBL" id="SRLN01000012">
    <property type="protein sequence ID" value="KAB0241972.1"/>
    <property type="molecule type" value="Genomic_DNA"/>
</dbReference>
<proteinExistence type="predicted"/>
<evidence type="ECO:0000313" key="3">
    <source>
        <dbReference type="EMBL" id="KAB0241972.1"/>
    </source>
</evidence>
<gene>
    <name evidence="3" type="ORF">EZJ55_16870</name>
</gene>
<evidence type="ECO:0000259" key="2">
    <source>
        <dbReference type="Pfam" id="PF07589"/>
    </source>
</evidence>
<organism evidence="3 4">
    <name type="scientific">Microcystis aeruginosa EAWAG127a</name>
    <dbReference type="NCBI Taxonomy" id="2529855"/>
    <lineage>
        <taxon>Bacteria</taxon>
        <taxon>Bacillati</taxon>
        <taxon>Cyanobacteriota</taxon>
        <taxon>Cyanophyceae</taxon>
        <taxon>Oscillatoriophycideae</taxon>
        <taxon>Chroococcales</taxon>
        <taxon>Microcystaceae</taxon>
        <taxon>Microcystis</taxon>
    </lineage>
</organism>